<evidence type="ECO:0000313" key="2">
    <source>
        <dbReference type="Proteomes" id="UP000831532"/>
    </source>
</evidence>
<gene>
    <name evidence="1" type="ORF">INH39_16600</name>
</gene>
<evidence type="ECO:0000313" key="1">
    <source>
        <dbReference type="EMBL" id="UOD33113.1"/>
    </source>
</evidence>
<organism evidence="1 2">
    <name type="scientific">Massilia violaceinigra</name>
    <dbReference type="NCBI Taxonomy" id="2045208"/>
    <lineage>
        <taxon>Bacteria</taxon>
        <taxon>Pseudomonadati</taxon>
        <taxon>Pseudomonadota</taxon>
        <taxon>Betaproteobacteria</taxon>
        <taxon>Burkholderiales</taxon>
        <taxon>Oxalobacteraceae</taxon>
        <taxon>Telluria group</taxon>
        <taxon>Massilia</taxon>
    </lineage>
</organism>
<dbReference type="Proteomes" id="UP000831532">
    <property type="component" value="Chromosome"/>
</dbReference>
<dbReference type="RefSeq" id="WP_243494118.1">
    <property type="nucleotide sequence ID" value="NZ_CP063361.1"/>
</dbReference>
<protein>
    <recommendedName>
        <fullName evidence="3">Polyketide cyclase</fullName>
    </recommendedName>
</protein>
<keyword evidence="2" id="KW-1185">Reference proteome</keyword>
<proteinExistence type="predicted"/>
<dbReference type="EMBL" id="CP063361">
    <property type="protein sequence ID" value="UOD33113.1"/>
    <property type="molecule type" value="Genomic_DNA"/>
</dbReference>
<sequence>MDFDRAAVIAAAEYLVRHPAETLPSWFNECVTMSGTKTGDNKWNIMYSVHSIFELGPNQHWEEISGRRVLVEVDQKTMKSKFFISWHGPDPIEFFKISISKTDESAQVLLDGDISHMDVTKLERLAAK</sequence>
<evidence type="ECO:0008006" key="3">
    <source>
        <dbReference type="Google" id="ProtNLM"/>
    </source>
</evidence>
<name>A0ABY4AKI1_9BURK</name>
<reference evidence="1 2" key="1">
    <citation type="submission" date="2020-10" db="EMBL/GenBank/DDBJ databases">
        <title>Genome analysis of Massilia species.</title>
        <authorList>
            <person name="Jung D.-H."/>
        </authorList>
    </citation>
    <scope>NUCLEOTIDE SEQUENCE [LARGE SCALE GENOMIC DNA]</scope>
    <source>
        <strain evidence="2">sipir</strain>
    </source>
</reference>
<accession>A0ABY4AKI1</accession>